<dbReference type="Proteomes" id="UP001164746">
    <property type="component" value="Chromosome 11"/>
</dbReference>
<dbReference type="SUPFAM" id="SSF57783">
    <property type="entry name" value="Zinc beta-ribbon"/>
    <property type="match status" value="1"/>
</dbReference>
<dbReference type="EMBL" id="CP111022">
    <property type="protein sequence ID" value="WAR20490.1"/>
    <property type="molecule type" value="Genomic_DNA"/>
</dbReference>
<gene>
    <name evidence="1" type="ORF">MAR_002328</name>
</gene>
<keyword evidence="2" id="KW-1185">Reference proteome</keyword>
<protein>
    <submittedName>
        <fullName evidence="1">RPB9-like protein</fullName>
    </submittedName>
</protein>
<name>A0ABY7FEI3_MYAAR</name>
<dbReference type="InterPro" id="IPR034012">
    <property type="entry name" value="Zn_ribbon_RPB9_C"/>
</dbReference>
<evidence type="ECO:0000313" key="2">
    <source>
        <dbReference type="Proteomes" id="UP001164746"/>
    </source>
</evidence>
<sequence>MVAKATPISAGTLSNPHAPTIELTQIIGDVIADPTLPRTDDHPCPRCGHKESVFFQSHSTRAEAFNLALFDDVYEKHPM</sequence>
<reference evidence="1" key="1">
    <citation type="submission" date="2022-11" db="EMBL/GenBank/DDBJ databases">
        <title>Centuries of genome instability and evolution in soft-shell clam transmissible cancer (bioRxiv).</title>
        <authorList>
            <person name="Hart S.F.M."/>
            <person name="Yonemitsu M.A."/>
            <person name="Giersch R.M."/>
            <person name="Beal B.F."/>
            <person name="Arriagada G."/>
            <person name="Davis B.W."/>
            <person name="Ostrander E.A."/>
            <person name="Goff S.P."/>
            <person name="Metzger M.J."/>
        </authorList>
    </citation>
    <scope>NUCLEOTIDE SEQUENCE</scope>
    <source>
        <strain evidence="1">MELC-2E11</strain>
        <tissue evidence="1">Siphon/mantle</tissue>
    </source>
</reference>
<proteinExistence type="predicted"/>
<dbReference type="CDD" id="cd10508">
    <property type="entry name" value="Zn-ribbon_RPB9"/>
    <property type="match status" value="1"/>
</dbReference>
<dbReference type="Gene3D" id="2.20.25.10">
    <property type="match status" value="1"/>
</dbReference>
<organism evidence="1 2">
    <name type="scientific">Mya arenaria</name>
    <name type="common">Soft-shell clam</name>
    <dbReference type="NCBI Taxonomy" id="6604"/>
    <lineage>
        <taxon>Eukaryota</taxon>
        <taxon>Metazoa</taxon>
        <taxon>Spiralia</taxon>
        <taxon>Lophotrochozoa</taxon>
        <taxon>Mollusca</taxon>
        <taxon>Bivalvia</taxon>
        <taxon>Autobranchia</taxon>
        <taxon>Heteroconchia</taxon>
        <taxon>Euheterodonta</taxon>
        <taxon>Imparidentia</taxon>
        <taxon>Neoheterodontei</taxon>
        <taxon>Myida</taxon>
        <taxon>Myoidea</taxon>
        <taxon>Myidae</taxon>
        <taxon>Mya</taxon>
    </lineage>
</organism>
<accession>A0ABY7FEI3</accession>
<evidence type="ECO:0000313" key="1">
    <source>
        <dbReference type="EMBL" id="WAR20490.1"/>
    </source>
</evidence>